<gene>
    <name evidence="10" type="ORF">PV09_07292</name>
</gene>
<accession>A0A0D2A452</accession>
<dbReference type="PROSITE" id="PS01359">
    <property type="entry name" value="ZF_PHD_1"/>
    <property type="match status" value="1"/>
</dbReference>
<feature type="compositionally biased region" description="Basic residues" evidence="8">
    <location>
        <begin position="423"/>
        <end position="433"/>
    </location>
</feature>
<dbReference type="HOGENOM" id="CLU_015434_0_0_1"/>
<name>A0A0D2A452_9PEZI</name>
<feature type="compositionally biased region" description="Low complexity" evidence="8">
    <location>
        <begin position="19"/>
        <end position="36"/>
    </location>
</feature>
<feature type="compositionally biased region" description="Low complexity" evidence="8">
    <location>
        <begin position="75"/>
        <end position="93"/>
    </location>
</feature>
<comment type="subcellular location">
    <subcellularLocation>
        <location evidence="1">Nucleus</location>
    </subcellularLocation>
</comment>
<feature type="domain" description="PHD-type" evidence="9">
    <location>
        <begin position="518"/>
        <end position="569"/>
    </location>
</feature>
<keyword evidence="5" id="KW-0539">Nucleus</keyword>
<dbReference type="Pfam" id="PF00628">
    <property type="entry name" value="PHD"/>
    <property type="match status" value="1"/>
</dbReference>
<dbReference type="GeneID" id="27315265"/>
<evidence type="ECO:0000256" key="5">
    <source>
        <dbReference type="ARBA" id="ARBA00023242"/>
    </source>
</evidence>
<dbReference type="PROSITE" id="PS50016">
    <property type="entry name" value="ZF_PHD_2"/>
    <property type="match status" value="1"/>
</dbReference>
<protein>
    <recommendedName>
        <fullName evidence="9">PHD-type domain-containing protein</fullName>
    </recommendedName>
</protein>
<evidence type="ECO:0000256" key="2">
    <source>
        <dbReference type="ARBA" id="ARBA00022723"/>
    </source>
</evidence>
<keyword evidence="4" id="KW-0862">Zinc</keyword>
<feature type="compositionally biased region" description="Low complexity" evidence="8">
    <location>
        <begin position="1"/>
        <end position="11"/>
    </location>
</feature>
<evidence type="ECO:0000256" key="3">
    <source>
        <dbReference type="ARBA" id="ARBA00022771"/>
    </source>
</evidence>
<keyword evidence="3 6" id="KW-0863">Zinc-finger</keyword>
<dbReference type="SMART" id="SM00249">
    <property type="entry name" value="PHD"/>
    <property type="match status" value="1"/>
</dbReference>
<dbReference type="InterPro" id="IPR001965">
    <property type="entry name" value="Znf_PHD"/>
</dbReference>
<evidence type="ECO:0000256" key="1">
    <source>
        <dbReference type="ARBA" id="ARBA00004123"/>
    </source>
</evidence>
<dbReference type="GO" id="GO:0008270">
    <property type="term" value="F:zinc ion binding"/>
    <property type="evidence" value="ECO:0007669"/>
    <property type="project" value="UniProtKB-KW"/>
</dbReference>
<dbReference type="AlphaFoldDB" id="A0A0D2A452"/>
<sequence>MSFKLSSLLNPAPSPSPISQPSHIGSSQPWNVSTPHDPNPPPEPPLLSSTSQSPSPSPSHAHISGHGEYDGAWKSAHAQAQATSSSHHAASATGTVPDCATDHSSAPMRPQQSKSPTLPAIVGLPKPTGPAATRRESYTALPPWLPDGAVNTTLPLPANGIEQHDGFWASSSPGEQRRQSLPALHALVGAGHVVGAEANRQASGEGTTAPIRLAPLRDRRRFGAHNSTGHSEPTSAPPQGRDANAFLAPSSSSSLSFSSSTSLHDKFETPFDSSQPHPRHHRPSSPTLSSLLPRSPTGATRVLHEMSGQAEGEAIEQSAPDQIREPDVAGTDAKMTHQAPEPETTIKDELAGASMDGTPVKERRASTHGESEPLDEDTLKAIEAAKNDFGLRAGRPKAQPSIEEPLSSTTSPAPPHADGDAKSKKRPAPKVKKGQATVKKPPAKKRKVDDASSTTGRRSLSPGRAVKSTAQRSASGKKSTSNTPALGSSPAPGSVISQDESAAYASDGGSSSEGNENEVFCICRKGDNHTWMIACDGGCEDWFHGKCVNILEDDGELIDKYICPNCEEKLGKVTTWLPACRNRGCRRPARIRGRDMSKYCSDKCGREFMQGELKRSEAERRRRAAKEGNSPRNRRMKVLLDDTENSDDDLGPRGSSLKASELKALVESTSGDVAAFRSLGAGVLSPPATVSPTTERFPTTLATTPADLNASEKARIEAISAEKDELRRRRALLKDREKFGQMIRENVARYAEQEKIKPKDVCGYDSRLTWGEEEFSMWRESEEGAAALESGTLPLPEPKDKPVETNGVDKMDVDDPPAAPSATMCTKRRCERHRLWQKQALADVRFEESTLADQMRALEAEEREIRDAAALRGRMEAGGMNGEGIVEVVGP</sequence>
<feature type="compositionally biased region" description="Basic and acidic residues" evidence="8">
    <location>
        <begin position="359"/>
        <end position="386"/>
    </location>
</feature>
<keyword evidence="2" id="KW-0479">Metal-binding</keyword>
<proteinExistence type="predicted"/>
<feature type="compositionally biased region" description="Polar residues" evidence="8">
    <location>
        <begin position="225"/>
        <end position="234"/>
    </location>
</feature>
<feature type="region of interest" description="Disordered" evidence="8">
    <location>
        <begin position="615"/>
        <end position="655"/>
    </location>
</feature>
<feature type="region of interest" description="Disordered" evidence="8">
    <location>
        <begin position="1"/>
        <end position="144"/>
    </location>
</feature>
<dbReference type="RefSeq" id="XP_016211119.1">
    <property type="nucleotide sequence ID" value="XM_016361043.1"/>
</dbReference>
<dbReference type="InterPro" id="IPR037869">
    <property type="entry name" value="Spp1/CFP1"/>
</dbReference>
<feature type="coiled-coil region" evidence="7">
    <location>
        <begin position="844"/>
        <end position="871"/>
    </location>
</feature>
<dbReference type="CDD" id="cd16039">
    <property type="entry name" value="PHD_SPP1"/>
    <property type="match status" value="1"/>
</dbReference>
<feature type="compositionally biased region" description="Polar residues" evidence="8">
    <location>
        <begin position="468"/>
        <end position="486"/>
    </location>
</feature>
<dbReference type="OrthoDB" id="436852at2759"/>
<dbReference type="InParanoid" id="A0A0D2A452"/>
<evidence type="ECO:0000256" key="4">
    <source>
        <dbReference type="ARBA" id="ARBA00022833"/>
    </source>
</evidence>
<dbReference type="PANTHER" id="PTHR46174">
    <property type="entry name" value="CXXC-TYPE ZINC FINGER PROTEIN 1"/>
    <property type="match status" value="1"/>
</dbReference>
<feature type="compositionally biased region" description="Low complexity" evidence="8">
    <location>
        <begin position="284"/>
        <end position="296"/>
    </location>
</feature>
<dbReference type="GO" id="GO:0045893">
    <property type="term" value="P:positive regulation of DNA-templated transcription"/>
    <property type="evidence" value="ECO:0007669"/>
    <property type="project" value="TreeGrafter"/>
</dbReference>
<dbReference type="VEuPathDB" id="FungiDB:PV09_07292"/>
<reference evidence="10 11" key="1">
    <citation type="submission" date="2015-01" db="EMBL/GenBank/DDBJ databases">
        <title>The Genome Sequence of Ochroconis gallopava CBS43764.</title>
        <authorList>
            <consortium name="The Broad Institute Genomics Platform"/>
            <person name="Cuomo C."/>
            <person name="de Hoog S."/>
            <person name="Gorbushina A."/>
            <person name="Stielow B."/>
            <person name="Teixiera M."/>
            <person name="Abouelleil A."/>
            <person name="Chapman S.B."/>
            <person name="Priest M."/>
            <person name="Young S.K."/>
            <person name="Wortman J."/>
            <person name="Nusbaum C."/>
            <person name="Birren B."/>
        </authorList>
    </citation>
    <scope>NUCLEOTIDE SEQUENCE [LARGE SCALE GENOMIC DNA]</scope>
    <source>
        <strain evidence="10 11">CBS 43764</strain>
    </source>
</reference>
<dbReference type="InterPro" id="IPR013083">
    <property type="entry name" value="Znf_RING/FYVE/PHD"/>
</dbReference>
<dbReference type="GO" id="GO:0048188">
    <property type="term" value="C:Set1C/COMPASS complex"/>
    <property type="evidence" value="ECO:0007669"/>
    <property type="project" value="InterPro"/>
</dbReference>
<dbReference type="InterPro" id="IPR019787">
    <property type="entry name" value="Znf_PHD-finger"/>
</dbReference>
<feature type="coiled-coil region" evidence="7">
    <location>
        <begin position="709"/>
        <end position="736"/>
    </location>
</feature>
<keyword evidence="11" id="KW-1185">Reference proteome</keyword>
<evidence type="ECO:0000259" key="9">
    <source>
        <dbReference type="PROSITE" id="PS50016"/>
    </source>
</evidence>
<evidence type="ECO:0000256" key="8">
    <source>
        <dbReference type="SAM" id="MobiDB-lite"/>
    </source>
</evidence>
<dbReference type="InterPro" id="IPR019786">
    <property type="entry name" value="Zinc_finger_PHD-type_CS"/>
</dbReference>
<dbReference type="InterPro" id="IPR011011">
    <property type="entry name" value="Znf_FYVE_PHD"/>
</dbReference>
<dbReference type="EMBL" id="KN847556">
    <property type="protein sequence ID" value="KIW01250.1"/>
    <property type="molecule type" value="Genomic_DNA"/>
</dbReference>
<feature type="compositionally biased region" description="Basic and acidic residues" evidence="8">
    <location>
        <begin position="797"/>
        <end position="813"/>
    </location>
</feature>
<keyword evidence="7" id="KW-0175">Coiled coil</keyword>
<evidence type="ECO:0000313" key="11">
    <source>
        <dbReference type="Proteomes" id="UP000053259"/>
    </source>
</evidence>
<evidence type="ECO:0000256" key="7">
    <source>
        <dbReference type="SAM" id="Coils"/>
    </source>
</evidence>
<evidence type="ECO:0000313" key="10">
    <source>
        <dbReference type="EMBL" id="KIW01250.1"/>
    </source>
</evidence>
<feature type="compositionally biased region" description="Low complexity" evidence="8">
    <location>
        <begin position="250"/>
        <end position="262"/>
    </location>
</feature>
<dbReference type="PANTHER" id="PTHR46174:SF1">
    <property type="entry name" value="CXXC-TYPE ZINC FINGER PROTEIN 1"/>
    <property type="match status" value="1"/>
</dbReference>
<feature type="region of interest" description="Disordered" evidence="8">
    <location>
        <begin position="782"/>
        <end position="823"/>
    </location>
</feature>
<dbReference type="Gene3D" id="3.30.40.10">
    <property type="entry name" value="Zinc/RING finger domain, C3HC4 (zinc finger)"/>
    <property type="match status" value="1"/>
</dbReference>
<feature type="region of interest" description="Disordered" evidence="8">
    <location>
        <begin position="198"/>
        <end position="496"/>
    </location>
</feature>
<dbReference type="SUPFAM" id="SSF57903">
    <property type="entry name" value="FYVE/PHD zinc finger"/>
    <property type="match status" value="1"/>
</dbReference>
<evidence type="ECO:0000256" key="6">
    <source>
        <dbReference type="PROSITE-ProRule" id="PRU00146"/>
    </source>
</evidence>
<dbReference type="Proteomes" id="UP000053259">
    <property type="component" value="Unassembled WGS sequence"/>
</dbReference>
<organism evidence="10 11">
    <name type="scientific">Verruconis gallopava</name>
    <dbReference type="NCBI Taxonomy" id="253628"/>
    <lineage>
        <taxon>Eukaryota</taxon>
        <taxon>Fungi</taxon>
        <taxon>Dikarya</taxon>
        <taxon>Ascomycota</taxon>
        <taxon>Pezizomycotina</taxon>
        <taxon>Dothideomycetes</taxon>
        <taxon>Pleosporomycetidae</taxon>
        <taxon>Venturiales</taxon>
        <taxon>Sympoventuriaceae</taxon>
        <taxon>Verruconis</taxon>
    </lineage>
</organism>
<dbReference type="STRING" id="253628.A0A0D2A452"/>